<comment type="caution">
    <text evidence="1">The sequence shown here is derived from an EMBL/GenBank/DDBJ whole genome shotgun (WGS) entry which is preliminary data.</text>
</comment>
<keyword evidence="2" id="KW-1185">Reference proteome</keyword>
<evidence type="ECO:0000313" key="2">
    <source>
        <dbReference type="Proteomes" id="UP000827872"/>
    </source>
</evidence>
<dbReference type="Proteomes" id="UP000827872">
    <property type="component" value="Linkage Group LG12"/>
</dbReference>
<accession>A0ACB8EZR3</accession>
<dbReference type="EMBL" id="CM037625">
    <property type="protein sequence ID" value="KAH7998089.1"/>
    <property type="molecule type" value="Genomic_DNA"/>
</dbReference>
<proteinExistence type="predicted"/>
<reference evidence="1" key="1">
    <citation type="submission" date="2021-08" db="EMBL/GenBank/DDBJ databases">
        <title>The first chromosome-level gecko genome reveals the dynamic sex chromosomes of Neotropical dwarf geckos (Sphaerodactylidae: Sphaerodactylus).</title>
        <authorList>
            <person name="Pinto B.J."/>
            <person name="Keating S.E."/>
            <person name="Gamble T."/>
        </authorList>
    </citation>
    <scope>NUCLEOTIDE SEQUENCE</scope>
    <source>
        <strain evidence="1">TG3544</strain>
    </source>
</reference>
<gene>
    <name evidence="1" type="ORF">K3G42_012413</name>
</gene>
<evidence type="ECO:0000313" key="1">
    <source>
        <dbReference type="EMBL" id="KAH7998089.1"/>
    </source>
</evidence>
<organism evidence="1 2">
    <name type="scientific">Sphaerodactylus townsendi</name>
    <dbReference type="NCBI Taxonomy" id="933632"/>
    <lineage>
        <taxon>Eukaryota</taxon>
        <taxon>Metazoa</taxon>
        <taxon>Chordata</taxon>
        <taxon>Craniata</taxon>
        <taxon>Vertebrata</taxon>
        <taxon>Euteleostomi</taxon>
        <taxon>Lepidosauria</taxon>
        <taxon>Squamata</taxon>
        <taxon>Bifurcata</taxon>
        <taxon>Gekkota</taxon>
        <taxon>Sphaerodactylidae</taxon>
        <taxon>Sphaerodactylus</taxon>
    </lineage>
</organism>
<name>A0ACB8EZR3_9SAUR</name>
<protein>
    <submittedName>
        <fullName evidence="1">Uncharacterized protein</fullName>
    </submittedName>
</protein>
<sequence length="101" mass="11504">MRSVLERNSTQYSDPLLGSQEKDGRKQASKEKRSRAVRKVQSRVTARTQSVRPTDKERCLQWGLGQEVTLMGRIFDSKLKSFPSLHLPAAPFFCSEHVLLS</sequence>